<protein>
    <submittedName>
        <fullName evidence="3">Uncharacterized protein</fullName>
    </submittedName>
</protein>
<keyword evidence="2" id="KW-1133">Transmembrane helix</keyword>
<organism evidence="3 4">
    <name type="scientific">Phascolomyces articulosus</name>
    <dbReference type="NCBI Taxonomy" id="60185"/>
    <lineage>
        <taxon>Eukaryota</taxon>
        <taxon>Fungi</taxon>
        <taxon>Fungi incertae sedis</taxon>
        <taxon>Mucoromycota</taxon>
        <taxon>Mucoromycotina</taxon>
        <taxon>Mucoromycetes</taxon>
        <taxon>Mucorales</taxon>
        <taxon>Lichtheimiaceae</taxon>
        <taxon>Phascolomyces</taxon>
    </lineage>
</organism>
<dbReference type="Proteomes" id="UP001209540">
    <property type="component" value="Unassembled WGS sequence"/>
</dbReference>
<name>A0AAD5K059_9FUNG</name>
<keyword evidence="2" id="KW-0472">Membrane</keyword>
<reference evidence="3" key="2">
    <citation type="submission" date="2023-02" db="EMBL/GenBank/DDBJ databases">
        <authorList>
            <consortium name="DOE Joint Genome Institute"/>
            <person name="Mondo S.J."/>
            <person name="Chang Y."/>
            <person name="Wang Y."/>
            <person name="Ahrendt S."/>
            <person name="Andreopoulos W."/>
            <person name="Barry K."/>
            <person name="Beard J."/>
            <person name="Benny G.L."/>
            <person name="Blankenship S."/>
            <person name="Bonito G."/>
            <person name="Cuomo C."/>
            <person name="Desiro A."/>
            <person name="Gervers K.A."/>
            <person name="Hundley H."/>
            <person name="Kuo A."/>
            <person name="LaButti K."/>
            <person name="Lang B.F."/>
            <person name="Lipzen A."/>
            <person name="O'Donnell K."/>
            <person name="Pangilinan J."/>
            <person name="Reynolds N."/>
            <person name="Sandor L."/>
            <person name="Smith M.W."/>
            <person name="Tsang A."/>
            <person name="Grigoriev I.V."/>
            <person name="Stajich J.E."/>
            <person name="Spatafora J.W."/>
        </authorList>
    </citation>
    <scope>NUCLEOTIDE SEQUENCE</scope>
    <source>
        <strain evidence="3">RSA 2281</strain>
    </source>
</reference>
<accession>A0AAD5K059</accession>
<dbReference type="Pfam" id="PF18759">
    <property type="entry name" value="Plavaka"/>
    <property type="match status" value="1"/>
</dbReference>
<evidence type="ECO:0000313" key="4">
    <source>
        <dbReference type="Proteomes" id="UP001209540"/>
    </source>
</evidence>
<feature type="region of interest" description="Disordered" evidence="1">
    <location>
        <begin position="883"/>
        <end position="915"/>
    </location>
</feature>
<reference evidence="3" key="1">
    <citation type="journal article" date="2022" name="IScience">
        <title>Evolution of zygomycete secretomes and the origins of terrestrial fungal ecologies.</title>
        <authorList>
            <person name="Chang Y."/>
            <person name="Wang Y."/>
            <person name="Mondo S."/>
            <person name="Ahrendt S."/>
            <person name="Andreopoulos W."/>
            <person name="Barry K."/>
            <person name="Beard J."/>
            <person name="Benny G.L."/>
            <person name="Blankenship S."/>
            <person name="Bonito G."/>
            <person name="Cuomo C."/>
            <person name="Desiro A."/>
            <person name="Gervers K.A."/>
            <person name="Hundley H."/>
            <person name="Kuo A."/>
            <person name="LaButti K."/>
            <person name="Lang B.F."/>
            <person name="Lipzen A."/>
            <person name="O'Donnell K."/>
            <person name="Pangilinan J."/>
            <person name="Reynolds N."/>
            <person name="Sandor L."/>
            <person name="Smith M.E."/>
            <person name="Tsang A."/>
            <person name="Grigoriev I.V."/>
            <person name="Stajich J.E."/>
            <person name="Spatafora J.W."/>
        </authorList>
    </citation>
    <scope>NUCLEOTIDE SEQUENCE</scope>
    <source>
        <strain evidence="3">RSA 2281</strain>
    </source>
</reference>
<evidence type="ECO:0000256" key="1">
    <source>
        <dbReference type="SAM" id="MobiDB-lite"/>
    </source>
</evidence>
<proteinExistence type="predicted"/>
<dbReference type="InterPro" id="IPR041078">
    <property type="entry name" value="Plavaka"/>
</dbReference>
<dbReference type="AlphaFoldDB" id="A0AAD5K059"/>
<gene>
    <name evidence="3" type="ORF">BDA99DRAFT_542445</name>
</gene>
<keyword evidence="2" id="KW-0812">Transmembrane</keyword>
<evidence type="ECO:0000256" key="2">
    <source>
        <dbReference type="SAM" id="Phobius"/>
    </source>
</evidence>
<feature type="compositionally biased region" description="Acidic residues" evidence="1">
    <location>
        <begin position="886"/>
        <end position="915"/>
    </location>
</feature>
<evidence type="ECO:0000313" key="3">
    <source>
        <dbReference type="EMBL" id="KAI9248878.1"/>
    </source>
</evidence>
<keyword evidence="4" id="KW-1185">Reference proteome</keyword>
<comment type="caution">
    <text evidence="3">The sequence shown here is derived from an EMBL/GenBank/DDBJ whole genome shotgun (WGS) entry which is preliminary data.</text>
</comment>
<feature type="transmembrane region" description="Helical" evidence="2">
    <location>
        <begin position="444"/>
        <end position="466"/>
    </location>
</feature>
<sequence>MNLPQFKAIKMIPDPYSDNESMETPVQTAQETRQQPSIETLVEKEPVGVAPDFVPEDNTNLGLGNGTLNEIERELGLWAFKNEVSNSSYASLVSLINKGLAKAHLSKEPYSLSTTSIEILKTRLEDDANTTMQLPFANTRVYLEDIEGIQTDWHQEITDVVGEIHFSYRNIKDVCQAIFSHPIFWKVMINKPSVHRQNGERVFLDIDSGEHWEEMQLKFPGNIILNILLGSDQTIVAGNGRHKAWPIYLKLGNVPMKFRNSEKHHASRVLAYLPVVNWKEGVNPPTWLATARVAIFHHCLSLILAPFRSENESVQPFLLQGPYNRIYPCIPILSCYIADLPEQRMIAIVKNGQTKFSCPRCLLPTAHFHLPYQPENVQNNGVILRSKEFMEAIYKHGKTMLNNGQSVTALCRAYSTHIVESPKDFISIYFRTLFGEYLYLMKFLIFWLWIVYINLEVYINILLNVLKRLLKHCRMEMRTSLITAFKELRSFKTGYILSALKNPTYTEMKSHMSILLSCVHDFIPLQASLCLRKFIDFFYLATRNIHTESSLKEMHYTLEEYNSLCPIFQSYSRSKLRFPKHHMLWKYHSDIRKFGVVSGYSTCQTEYQHKVDAKSPGRRMSSFVYYRDLLFDEYWYTMMSAPTSETISLPNIHPTIADRRLYSTLERGKPLLFSTIQDKYPNYPSIIPLIRCCLHTIAKGPNQTCSLGNMPHLAKYEAQVYRSLALNGAYVNGERYKKILYAHPDFYGGSRFDYALFEDGSVSKLLLFFTVKPKVTPEYPNLPNSIDLCLVERYTIIDQPHPSGFQVVTESENMQVYDRYQVCRVSDIIDTLHVVPDFSTALNDNENSRIFERYLVNNDTHPLIDRKGILKEVEDLVMWGHLEPSSSDEDENEEGLYSDDNYSDEGYSETEDYEN</sequence>
<dbReference type="EMBL" id="JAIXMP010000037">
    <property type="protein sequence ID" value="KAI9248878.1"/>
    <property type="molecule type" value="Genomic_DNA"/>
</dbReference>